<feature type="compositionally biased region" description="Polar residues" evidence="2">
    <location>
        <begin position="278"/>
        <end position="307"/>
    </location>
</feature>
<organism evidence="4">
    <name type="scientific">Percolomonas cosmopolitus</name>
    <dbReference type="NCBI Taxonomy" id="63605"/>
    <lineage>
        <taxon>Eukaryota</taxon>
        <taxon>Discoba</taxon>
        <taxon>Heterolobosea</taxon>
        <taxon>Tetramitia</taxon>
        <taxon>Eutetramitia</taxon>
        <taxon>Percolomonadidae</taxon>
        <taxon>Percolomonas</taxon>
    </lineage>
</organism>
<evidence type="ECO:0000256" key="2">
    <source>
        <dbReference type="SAM" id="MobiDB-lite"/>
    </source>
</evidence>
<feature type="compositionally biased region" description="Polar residues" evidence="2">
    <location>
        <begin position="366"/>
        <end position="377"/>
    </location>
</feature>
<feature type="compositionally biased region" description="Low complexity" evidence="2">
    <location>
        <begin position="402"/>
        <end position="430"/>
    </location>
</feature>
<dbReference type="InterPro" id="IPR035979">
    <property type="entry name" value="RBD_domain_sf"/>
</dbReference>
<feature type="compositionally biased region" description="Polar residues" evidence="2">
    <location>
        <begin position="1"/>
        <end position="13"/>
    </location>
</feature>
<dbReference type="PANTHER" id="PTHR32343">
    <property type="entry name" value="SERINE/ARGININE-RICH SPLICING FACTOR"/>
    <property type="match status" value="1"/>
</dbReference>
<feature type="domain" description="RRM" evidence="3">
    <location>
        <begin position="40"/>
        <end position="116"/>
    </location>
</feature>
<feature type="compositionally biased region" description="Polar residues" evidence="2">
    <location>
        <begin position="137"/>
        <end position="158"/>
    </location>
</feature>
<feature type="compositionally biased region" description="Low complexity" evidence="2">
    <location>
        <begin position="167"/>
        <end position="177"/>
    </location>
</feature>
<dbReference type="InterPro" id="IPR000504">
    <property type="entry name" value="RRM_dom"/>
</dbReference>
<feature type="compositionally biased region" description="Polar residues" evidence="2">
    <location>
        <begin position="517"/>
        <end position="529"/>
    </location>
</feature>
<evidence type="ECO:0000256" key="1">
    <source>
        <dbReference type="PROSITE-ProRule" id="PRU00176"/>
    </source>
</evidence>
<protein>
    <recommendedName>
        <fullName evidence="3">RRM domain-containing protein</fullName>
    </recommendedName>
</protein>
<feature type="region of interest" description="Disordered" evidence="2">
    <location>
        <begin position="273"/>
        <end position="431"/>
    </location>
</feature>
<feature type="compositionally biased region" description="Polar residues" evidence="2">
    <location>
        <begin position="327"/>
        <end position="336"/>
    </location>
</feature>
<keyword evidence="1" id="KW-0694">RNA-binding</keyword>
<dbReference type="SUPFAM" id="SSF54928">
    <property type="entry name" value="RNA-binding domain, RBD"/>
    <property type="match status" value="2"/>
</dbReference>
<dbReference type="PANTHER" id="PTHR32343:SF22">
    <property type="entry name" value="LD29830P"/>
    <property type="match status" value="1"/>
</dbReference>
<proteinExistence type="predicted"/>
<dbReference type="PROSITE" id="PS50102">
    <property type="entry name" value="RRM"/>
    <property type="match status" value="2"/>
</dbReference>
<feature type="region of interest" description="Disordered" evidence="2">
    <location>
        <begin position="1"/>
        <end position="37"/>
    </location>
</feature>
<dbReference type="Gene3D" id="3.30.70.330">
    <property type="match status" value="2"/>
</dbReference>
<dbReference type="CDD" id="cd00590">
    <property type="entry name" value="RRM_SF"/>
    <property type="match status" value="1"/>
</dbReference>
<evidence type="ECO:0000259" key="3">
    <source>
        <dbReference type="PROSITE" id="PS50102"/>
    </source>
</evidence>
<evidence type="ECO:0000313" key="4">
    <source>
        <dbReference type="EMBL" id="CAD9085995.1"/>
    </source>
</evidence>
<name>A0A7S1KTZ5_9EUKA</name>
<dbReference type="GO" id="GO:0003723">
    <property type="term" value="F:RNA binding"/>
    <property type="evidence" value="ECO:0007669"/>
    <property type="project" value="UniProtKB-UniRule"/>
</dbReference>
<dbReference type="EMBL" id="HBGD01011227">
    <property type="protein sequence ID" value="CAD9085995.1"/>
    <property type="molecule type" value="Transcribed_RNA"/>
</dbReference>
<feature type="compositionally biased region" description="Gly residues" evidence="2">
    <location>
        <begin position="494"/>
        <end position="507"/>
    </location>
</feature>
<dbReference type="Pfam" id="PF00076">
    <property type="entry name" value="RRM_1"/>
    <property type="match status" value="2"/>
</dbReference>
<dbReference type="SMART" id="SM00360">
    <property type="entry name" value="RRM"/>
    <property type="match status" value="2"/>
</dbReference>
<reference evidence="4" key="1">
    <citation type="submission" date="2021-01" db="EMBL/GenBank/DDBJ databases">
        <authorList>
            <person name="Corre E."/>
            <person name="Pelletier E."/>
            <person name="Niang G."/>
            <person name="Scheremetjew M."/>
            <person name="Finn R."/>
            <person name="Kale V."/>
            <person name="Holt S."/>
            <person name="Cochrane G."/>
            <person name="Meng A."/>
            <person name="Brown T."/>
            <person name="Cohen L."/>
        </authorList>
    </citation>
    <scope>NUCLEOTIDE SEQUENCE</scope>
    <source>
        <strain evidence="4">WS</strain>
    </source>
</reference>
<feature type="domain" description="RRM" evidence="3">
    <location>
        <begin position="185"/>
        <end position="269"/>
    </location>
</feature>
<sequence>MPAQSSASNGSKPATSTTTSQNQQSHTNSASAKLAPEQERTIHIANLSPSVSKRALYIDFIQFGKITNLRIAGKEEYSTRFAFVEFELVEDALKAMEAMQSSVFDGKRISISRAKSKIHTPFDLESLDLEGKKVPLDSTQRFQPPSQKFRSMGQNNAAGPSPHHSGQQAQQQSQSQQPVTGDASRTIYIANIDISLPDESLINFFHGNNIGYVTNHRICRVKDKAKSKRPQQTKFAFVEFATRDQAKKAVSFSGQMIGKFAVNISHSKTGIYAPPSAGGNNNTMHGPQSTNPLAQNSMARVTQQQGGVNIPPLSSSSSSAMAPNLYPTPQNAQQPPSLVVPAHHQQQGGGSTGRKVHPSDPRLVASTPTSASSNSYRSPPPQTYDHTNYYFGSPNGGGSYGYGDSYYQQQQQQGGGYANQQQQQQQYGYGSQSGYGMGQQAYGSYGSSSLPSSNVWSTQNAYSTGSSYGSYSAYGAGGGGNSWDTSQQSSTSSNGGGGYGVSLGGYGQYNQQQYSQPAPSLTQNPSLPTNGMGALPLGAGKRKRSDIIEEESRVGQAKRSRSGTEQVWNQGGQGFY</sequence>
<accession>A0A7S1KTZ5</accession>
<gene>
    <name evidence="4" type="ORF">PCOS0759_LOCUS9249</name>
</gene>
<feature type="compositionally biased region" description="Low complexity" evidence="2">
    <location>
        <begin position="14"/>
        <end position="32"/>
    </location>
</feature>
<dbReference type="InterPro" id="IPR012677">
    <property type="entry name" value="Nucleotide-bd_a/b_plait_sf"/>
</dbReference>
<feature type="region of interest" description="Disordered" evidence="2">
    <location>
        <begin position="135"/>
        <end position="181"/>
    </location>
</feature>
<feature type="region of interest" description="Disordered" evidence="2">
    <location>
        <begin position="479"/>
        <end position="576"/>
    </location>
</feature>
<dbReference type="AlphaFoldDB" id="A0A7S1KTZ5"/>